<keyword evidence="1" id="KW-0732">Signal</keyword>
<dbReference type="PANTHER" id="PTHR11257">
    <property type="entry name" value="CHEMOSENSORY PROTEIN-RELATED"/>
    <property type="match status" value="1"/>
</dbReference>
<dbReference type="AlphaFoldDB" id="A0A4C1T2Z0"/>
<dbReference type="InterPro" id="IPR036682">
    <property type="entry name" value="OS_D_A10/PebIII_sf"/>
</dbReference>
<dbReference type="OrthoDB" id="7256944at2759"/>
<protein>
    <submittedName>
        <fullName evidence="2">Ejaculatory bulb-specific protein 3</fullName>
    </submittedName>
</protein>
<accession>A0A4C1T2Z0</accession>
<comment type="caution">
    <text evidence="2">The sequence shown here is derived from an EMBL/GenBank/DDBJ whole genome shotgun (WGS) entry which is preliminary data.</text>
</comment>
<dbReference type="Pfam" id="PF03392">
    <property type="entry name" value="OS-D"/>
    <property type="match status" value="1"/>
</dbReference>
<evidence type="ECO:0000256" key="1">
    <source>
        <dbReference type="SAM" id="SignalP"/>
    </source>
</evidence>
<proteinExistence type="predicted"/>
<evidence type="ECO:0000313" key="2">
    <source>
        <dbReference type="EMBL" id="GBP07817.1"/>
    </source>
</evidence>
<sequence length="121" mass="13371">MKFFVLFGVALGLAAAAELYSSENDNIDIEGILSRSEEFKGLVDCFLDRGPCDAVAADFRKDLPEAVEQSCAKCTDAQKHLFNRFLGGLKEKSPQDHDAFKAKYDPENKYFGELEQAVANA</sequence>
<organism evidence="2 3">
    <name type="scientific">Eumeta variegata</name>
    <name type="common">Bagworm moth</name>
    <name type="synonym">Eumeta japonica</name>
    <dbReference type="NCBI Taxonomy" id="151549"/>
    <lineage>
        <taxon>Eukaryota</taxon>
        <taxon>Metazoa</taxon>
        <taxon>Ecdysozoa</taxon>
        <taxon>Arthropoda</taxon>
        <taxon>Hexapoda</taxon>
        <taxon>Insecta</taxon>
        <taxon>Pterygota</taxon>
        <taxon>Neoptera</taxon>
        <taxon>Endopterygota</taxon>
        <taxon>Lepidoptera</taxon>
        <taxon>Glossata</taxon>
        <taxon>Ditrysia</taxon>
        <taxon>Tineoidea</taxon>
        <taxon>Psychidae</taxon>
        <taxon>Oiketicinae</taxon>
        <taxon>Eumeta</taxon>
    </lineage>
</organism>
<dbReference type="SUPFAM" id="SSF100910">
    <property type="entry name" value="Chemosensory protein Csp2"/>
    <property type="match status" value="1"/>
</dbReference>
<dbReference type="Gene3D" id="1.10.2080.10">
    <property type="entry name" value="Insect odorant-binding protein A10/Ejaculatory bulb-specific protein 3"/>
    <property type="match status" value="1"/>
</dbReference>
<feature type="signal peptide" evidence="1">
    <location>
        <begin position="1"/>
        <end position="16"/>
    </location>
</feature>
<name>A0A4C1T2Z0_EUMVA</name>
<dbReference type="PANTHER" id="PTHR11257:SF13">
    <property type="entry name" value="GEO07322P1"/>
    <property type="match status" value="1"/>
</dbReference>
<reference evidence="2 3" key="1">
    <citation type="journal article" date="2019" name="Commun. Biol.">
        <title>The bagworm genome reveals a unique fibroin gene that provides high tensile strength.</title>
        <authorList>
            <person name="Kono N."/>
            <person name="Nakamura H."/>
            <person name="Ohtoshi R."/>
            <person name="Tomita M."/>
            <person name="Numata K."/>
            <person name="Arakawa K."/>
        </authorList>
    </citation>
    <scope>NUCLEOTIDE SEQUENCE [LARGE SCALE GENOMIC DNA]</scope>
</reference>
<dbReference type="Proteomes" id="UP000299102">
    <property type="component" value="Unassembled WGS sequence"/>
</dbReference>
<keyword evidence="3" id="KW-1185">Reference proteome</keyword>
<dbReference type="InterPro" id="IPR005055">
    <property type="entry name" value="A10/PebIII"/>
</dbReference>
<dbReference type="EMBL" id="BGZK01000028">
    <property type="protein sequence ID" value="GBP07817.1"/>
    <property type="molecule type" value="Genomic_DNA"/>
</dbReference>
<gene>
    <name evidence="2" type="primary">EbpIII</name>
    <name evidence="2" type="ORF">EVAR_78005_1</name>
</gene>
<evidence type="ECO:0000313" key="3">
    <source>
        <dbReference type="Proteomes" id="UP000299102"/>
    </source>
</evidence>
<feature type="chain" id="PRO_5020040075" evidence="1">
    <location>
        <begin position="17"/>
        <end position="121"/>
    </location>
</feature>